<gene>
    <name evidence="1" type="ORF">GCM10017653_07790</name>
</gene>
<dbReference type="SUPFAM" id="SSF56059">
    <property type="entry name" value="Glutathione synthetase ATP-binding domain-like"/>
    <property type="match status" value="1"/>
</dbReference>
<protein>
    <recommendedName>
        <fullName evidence="3">DUF3182 domain-containing protein</fullName>
    </recommendedName>
</protein>
<organism evidence="1 2">
    <name type="scientific">Ancylobacter defluvii</name>
    <dbReference type="NCBI Taxonomy" id="1282440"/>
    <lineage>
        <taxon>Bacteria</taxon>
        <taxon>Pseudomonadati</taxon>
        <taxon>Pseudomonadota</taxon>
        <taxon>Alphaproteobacteria</taxon>
        <taxon>Hyphomicrobiales</taxon>
        <taxon>Xanthobacteraceae</taxon>
        <taxon>Ancylobacter</taxon>
    </lineage>
</organism>
<proteinExistence type="predicted"/>
<reference evidence="1" key="1">
    <citation type="journal article" date="2014" name="Int. J. Syst. Evol. Microbiol.">
        <title>Complete genome sequence of Corynebacterium casei LMG S-19264T (=DSM 44701T), isolated from a smear-ripened cheese.</title>
        <authorList>
            <consortium name="US DOE Joint Genome Institute (JGI-PGF)"/>
            <person name="Walter F."/>
            <person name="Albersmeier A."/>
            <person name="Kalinowski J."/>
            <person name="Ruckert C."/>
        </authorList>
    </citation>
    <scope>NUCLEOTIDE SEQUENCE</scope>
    <source>
        <strain evidence="1">VKM B-2789</strain>
    </source>
</reference>
<name>A0A9W6JRX0_9HYPH</name>
<dbReference type="RefSeq" id="WP_213366114.1">
    <property type="nucleotide sequence ID" value="NZ_BSFM01000004.1"/>
</dbReference>
<keyword evidence="2" id="KW-1185">Reference proteome</keyword>
<accession>A0A9W6JRX0</accession>
<evidence type="ECO:0000313" key="1">
    <source>
        <dbReference type="EMBL" id="GLK82710.1"/>
    </source>
</evidence>
<dbReference type="InterPro" id="IPR021519">
    <property type="entry name" value="DUF3182"/>
</dbReference>
<dbReference type="EMBL" id="BSFM01000004">
    <property type="protein sequence ID" value="GLK82710.1"/>
    <property type="molecule type" value="Genomic_DNA"/>
</dbReference>
<dbReference type="Pfam" id="PF11379">
    <property type="entry name" value="DUF3182"/>
    <property type="match status" value="1"/>
</dbReference>
<dbReference type="AlphaFoldDB" id="A0A9W6JRX0"/>
<comment type="caution">
    <text evidence="1">The sequence shown here is derived from an EMBL/GenBank/DDBJ whole genome shotgun (WGS) entry which is preliminary data.</text>
</comment>
<dbReference type="Proteomes" id="UP001143330">
    <property type="component" value="Unassembled WGS sequence"/>
</dbReference>
<reference evidence="1" key="2">
    <citation type="submission" date="2023-01" db="EMBL/GenBank/DDBJ databases">
        <authorList>
            <person name="Sun Q."/>
            <person name="Evtushenko L."/>
        </authorList>
    </citation>
    <scope>NUCLEOTIDE SEQUENCE</scope>
    <source>
        <strain evidence="1">VKM B-2789</strain>
    </source>
</reference>
<evidence type="ECO:0008006" key="3">
    <source>
        <dbReference type="Google" id="ProtNLM"/>
    </source>
</evidence>
<evidence type="ECO:0000313" key="2">
    <source>
        <dbReference type="Proteomes" id="UP001143330"/>
    </source>
</evidence>
<sequence length="383" mass="40880">MDASAADRQYTDIASAPGRATPVVFLPADPAGRNHRQEGVRALARRIARLRGSDFIEAPAGPLPHGSYAVPTETLVGDRLAGRLGIQSEEDLFGGLVPYAVLAGKAITHGLVDADALRPEGWSPTFGEAVRGMTLRGASVFDRRSAAQAGRALLAMGPIRLKPAWADGGHGQQVLDEVGALDAALEAMDADELQSLGLVVEEDLNEATVYSIGRLRFGNRVFAYFGHQETTRNNAGQTAYGGSTLTVFPGALDELLERPMDAPVRQAVEYAQAYDRAALRHLPGLIASRRNYDVIAGRDARGDPRLGVLEQSWRIGGASGAEIAAVEAFHADPALVCVRASCVERYGARHEAPEDSIVYFDADDPEVGPLIKFARIEAGHRAL</sequence>